<feature type="compositionally biased region" description="Polar residues" evidence="3">
    <location>
        <begin position="217"/>
        <end position="241"/>
    </location>
</feature>
<feature type="compositionally biased region" description="Low complexity" evidence="3">
    <location>
        <begin position="642"/>
        <end position="652"/>
    </location>
</feature>
<dbReference type="SUPFAM" id="SSF54791">
    <property type="entry name" value="Eukaryotic type KH-domain (KH-domain type I)"/>
    <property type="match status" value="2"/>
</dbReference>
<feature type="compositionally biased region" description="Low complexity" evidence="3">
    <location>
        <begin position="604"/>
        <end position="624"/>
    </location>
</feature>
<feature type="compositionally biased region" description="Basic and acidic residues" evidence="3">
    <location>
        <begin position="94"/>
        <end position="135"/>
    </location>
</feature>
<dbReference type="PANTHER" id="PTHR10288">
    <property type="entry name" value="KH DOMAIN CONTAINING RNA BINDING PROTEIN"/>
    <property type="match status" value="1"/>
</dbReference>
<dbReference type="EMBL" id="CAMAPE010000052">
    <property type="protein sequence ID" value="CAH9109282.1"/>
    <property type="molecule type" value="Genomic_DNA"/>
</dbReference>
<feature type="domain" description="K Homology" evidence="4">
    <location>
        <begin position="272"/>
        <end position="345"/>
    </location>
</feature>
<dbReference type="InterPro" id="IPR004088">
    <property type="entry name" value="KH_dom_type_1"/>
</dbReference>
<feature type="compositionally biased region" description="Low complexity" evidence="3">
    <location>
        <begin position="496"/>
        <end position="507"/>
    </location>
</feature>
<name>A0A9P0ZRZ2_CUSEU</name>
<feature type="region of interest" description="Disordered" evidence="3">
    <location>
        <begin position="716"/>
        <end position="788"/>
    </location>
</feature>
<dbReference type="Pfam" id="PF00013">
    <property type="entry name" value="KH_1"/>
    <property type="match status" value="2"/>
</dbReference>
<dbReference type="GO" id="GO:0003723">
    <property type="term" value="F:RNA binding"/>
    <property type="evidence" value="ECO:0007669"/>
    <property type="project" value="UniProtKB-UniRule"/>
</dbReference>
<proteinExistence type="predicted"/>
<feature type="region of interest" description="Disordered" evidence="3">
    <location>
        <begin position="214"/>
        <end position="262"/>
    </location>
</feature>
<feature type="compositionally biased region" description="Polar residues" evidence="3">
    <location>
        <begin position="168"/>
        <end position="189"/>
    </location>
</feature>
<organism evidence="5 6">
    <name type="scientific">Cuscuta europaea</name>
    <name type="common">European dodder</name>
    <dbReference type="NCBI Taxonomy" id="41803"/>
    <lineage>
        <taxon>Eukaryota</taxon>
        <taxon>Viridiplantae</taxon>
        <taxon>Streptophyta</taxon>
        <taxon>Embryophyta</taxon>
        <taxon>Tracheophyta</taxon>
        <taxon>Spermatophyta</taxon>
        <taxon>Magnoliopsida</taxon>
        <taxon>eudicotyledons</taxon>
        <taxon>Gunneridae</taxon>
        <taxon>Pentapetalae</taxon>
        <taxon>asterids</taxon>
        <taxon>lamiids</taxon>
        <taxon>Solanales</taxon>
        <taxon>Convolvulaceae</taxon>
        <taxon>Cuscuteae</taxon>
        <taxon>Cuscuta</taxon>
        <taxon>Cuscuta subgen. Cuscuta</taxon>
    </lineage>
</organism>
<keyword evidence="1" id="KW-0677">Repeat</keyword>
<evidence type="ECO:0000313" key="5">
    <source>
        <dbReference type="EMBL" id="CAH9109282.1"/>
    </source>
</evidence>
<dbReference type="AlphaFoldDB" id="A0A9P0ZRZ2"/>
<feature type="compositionally biased region" description="Polar residues" evidence="3">
    <location>
        <begin position="145"/>
        <end position="154"/>
    </location>
</feature>
<dbReference type="SMART" id="SM00322">
    <property type="entry name" value="KH"/>
    <property type="match status" value="2"/>
</dbReference>
<keyword evidence="6" id="KW-1185">Reference proteome</keyword>
<feature type="domain" description="K Homology" evidence="4">
    <location>
        <begin position="367"/>
        <end position="439"/>
    </location>
</feature>
<sequence length="815" mass="87604">MADKEVVVVATSVLNSDNLKRKLEDLGPAAPGVLVSKEEPGPDLAEKTDSEVKEGVLGERVVQDDGSEVKRPRLEEKAGEVKKADEMGAENGNTEDKSGESKKDNSTQLDKSPEVANEHTEEKKGDGSKVDDTVEKPACLDSSLHLGNSISPLDNGSKLDNEAPKTTIYRQQTPIVDDLQTTNIQQSSSNEKELHNTPEVDNEAPKTVISEQLARNDLQTSNDQPSNNSEKPVTYDNSVEQSKSEDQEAPSCVSQHGDVPNDQEKNLVLDTQAVSHKMEVPNNKVGVLIGKSGETIRHLQYNSGAKIQITRDADSDPHSITRSVTLIGTMESINKAEKLIKDVIAEADAGGSPSLVARGFNPVQSVVGDQIELQVPIEKVGLIIGRNGETIKNLQRRSGARIQLVQLSEGEHVKERTVRVSGDRKQIERAREMIQEVMDQHVGASPVSTGFGQQQTFHPHGPVAPQWGPPPHGHVQNPGHDYCQRGPYQSPTQHLYPAPAAYGNYPPQQAPPRSGFGPSWEQRPPPPMQQGPPQLQVNYNYGPPHPTYQQQPPPSYGQNYGHPGHMPLPSNQYAAGQVMVPQQIAAYPQGGVTGGPATCHGAMQQQQLQASHVHQQQQHYSNQQPRGEAPPYNQQPLPPMQPAYNQQQYPYPSTGMPMQQSYPGPGPVPAYGHTAPSSDGYSQHPQQLPASVGPVYSQQQPIASGIYGPLQPPAAAYAPAPTGPQPPPTYGSYYHPSQPPADNSGSMGFGYQAPPPAADPYAQSAAATYSGQPSYVQPPPATQAAYDQSVAPQSGGYVVTQPATQAAATGYGSSV</sequence>
<evidence type="ECO:0000256" key="2">
    <source>
        <dbReference type="PROSITE-ProRule" id="PRU00117"/>
    </source>
</evidence>
<dbReference type="OrthoDB" id="5204190at2759"/>
<feature type="compositionally biased region" description="Basic and acidic residues" evidence="3">
    <location>
        <begin position="36"/>
        <end position="86"/>
    </location>
</feature>
<gene>
    <name evidence="5" type="ORF">CEURO_LOCUS18443</name>
</gene>
<keyword evidence="2" id="KW-0694">RNA-binding</keyword>
<evidence type="ECO:0000313" key="6">
    <source>
        <dbReference type="Proteomes" id="UP001152484"/>
    </source>
</evidence>
<dbReference type="Gene3D" id="3.30.1370.10">
    <property type="entry name" value="K Homology domain, type 1"/>
    <property type="match status" value="2"/>
</dbReference>
<comment type="caution">
    <text evidence="5">The sequence shown here is derived from an EMBL/GenBank/DDBJ whole genome shotgun (WGS) entry which is preliminary data.</text>
</comment>
<feature type="region of interest" description="Disordered" evidence="3">
    <location>
        <begin position="597"/>
        <end position="696"/>
    </location>
</feature>
<evidence type="ECO:0000256" key="3">
    <source>
        <dbReference type="SAM" id="MobiDB-lite"/>
    </source>
</evidence>
<dbReference type="PROSITE" id="PS50084">
    <property type="entry name" value="KH_TYPE_1"/>
    <property type="match status" value="2"/>
</dbReference>
<reference evidence="5" key="1">
    <citation type="submission" date="2022-07" db="EMBL/GenBank/DDBJ databases">
        <authorList>
            <person name="Macas J."/>
            <person name="Novak P."/>
            <person name="Neumann P."/>
        </authorList>
    </citation>
    <scope>NUCLEOTIDE SEQUENCE</scope>
</reference>
<evidence type="ECO:0000256" key="1">
    <source>
        <dbReference type="ARBA" id="ARBA00022737"/>
    </source>
</evidence>
<accession>A0A9P0ZRZ2</accession>
<dbReference type="InterPro" id="IPR036612">
    <property type="entry name" value="KH_dom_type_1_sf"/>
</dbReference>
<feature type="region of interest" description="Disordered" evidence="3">
    <location>
        <begin position="467"/>
        <end position="571"/>
    </location>
</feature>
<protein>
    <recommendedName>
        <fullName evidence="4">K Homology domain-containing protein</fullName>
    </recommendedName>
</protein>
<feature type="compositionally biased region" description="Pro residues" evidence="3">
    <location>
        <begin position="543"/>
        <end position="555"/>
    </location>
</feature>
<dbReference type="InterPro" id="IPR004087">
    <property type="entry name" value="KH_dom"/>
</dbReference>
<evidence type="ECO:0000259" key="4">
    <source>
        <dbReference type="SMART" id="SM00322"/>
    </source>
</evidence>
<feature type="region of interest" description="Disordered" evidence="3">
    <location>
        <begin position="22"/>
        <end position="202"/>
    </location>
</feature>
<dbReference type="Proteomes" id="UP001152484">
    <property type="component" value="Unassembled WGS sequence"/>
</dbReference>
<feature type="compositionally biased region" description="Polar residues" evidence="3">
    <location>
        <begin position="675"/>
        <end position="689"/>
    </location>
</feature>